<keyword evidence="4" id="KW-1185">Reference proteome</keyword>
<dbReference type="InterPro" id="IPR042178">
    <property type="entry name" value="Serpin_sf_1"/>
</dbReference>
<dbReference type="EMBL" id="FOXI01000011">
    <property type="protein sequence ID" value="SFP89519.1"/>
    <property type="molecule type" value="Genomic_DNA"/>
</dbReference>
<dbReference type="PANTHER" id="PTHR11461">
    <property type="entry name" value="SERINE PROTEASE INHIBITOR, SERPIN"/>
    <property type="match status" value="1"/>
</dbReference>
<dbReference type="CDD" id="cd19590">
    <property type="entry name" value="serpin_thermopin-like"/>
    <property type="match status" value="1"/>
</dbReference>
<dbReference type="GO" id="GO:0005615">
    <property type="term" value="C:extracellular space"/>
    <property type="evidence" value="ECO:0007669"/>
    <property type="project" value="InterPro"/>
</dbReference>
<dbReference type="PROSITE" id="PS51257">
    <property type="entry name" value="PROKAR_LIPOPROTEIN"/>
    <property type="match status" value="1"/>
</dbReference>
<organism evidence="3 4">
    <name type="scientific">Halolamina pelagica</name>
    <dbReference type="NCBI Taxonomy" id="699431"/>
    <lineage>
        <taxon>Archaea</taxon>
        <taxon>Methanobacteriati</taxon>
        <taxon>Methanobacteriota</taxon>
        <taxon>Stenosarchaea group</taxon>
        <taxon>Halobacteria</taxon>
        <taxon>Halobacteriales</taxon>
        <taxon>Haloferacaceae</taxon>
    </lineage>
</organism>
<dbReference type="InterPro" id="IPR036186">
    <property type="entry name" value="Serpin_sf"/>
</dbReference>
<accession>A0A1I5U2M5</accession>
<dbReference type="PROSITE" id="PS00284">
    <property type="entry name" value="SERPIN"/>
    <property type="match status" value="1"/>
</dbReference>
<dbReference type="SUPFAM" id="SSF56574">
    <property type="entry name" value="Serpins"/>
    <property type="match status" value="1"/>
</dbReference>
<dbReference type="InterPro" id="IPR000215">
    <property type="entry name" value="Serpin_fam"/>
</dbReference>
<comment type="similarity">
    <text evidence="1">Belongs to the serpin family.</text>
</comment>
<gene>
    <name evidence="3" type="ORF">SAMN05216277_11180</name>
</gene>
<feature type="domain" description="Serpin" evidence="2">
    <location>
        <begin position="62"/>
        <end position="441"/>
    </location>
</feature>
<dbReference type="RefSeq" id="WP_074879225.1">
    <property type="nucleotide sequence ID" value="NZ_FOXI01000011.1"/>
</dbReference>
<dbReference type="OrthoDB" id="371710at2157"/>
<name>A0A1I5U2M5_9EURY</name>
<dbReference type="InterPro" id="IPR023795">
    <property type="entry name" value="Serpin_CS"/>
</dbReference>
<dbReference type="InterPro" id="IPR023796">
    <property type="entry name" value="Serpin_dom"/>
</dbReference>
<dbReference type="Gene3D" id="2.30.39.10">
    <property type="entry name" value="Alpha-1-antitrypsin, domain 1"/>
    <property type="match status" value="1"/>
</dbReference>
<evidence type="ECO:0000256" key="1">
    <source>
        <dbReference type="RuleBase" id="RU000411"/>
    </source>
</evidence>
<dbReference type="Gene3D" id="3.30.497.10">
    <property type="entry name" value="Antithrombin, subunit I, domain 2"/>
    <property type="match status" value="1"/>
</dbReference>
<proteinExistence type="inferred from homology"/>
<sequence>MDRRRYLSVSSALVAGALAGCTAPATSQVGISADAPSTPALQPNVDDDTLDELVTGTNTFALDLFDELRTADDAENLLVSPISATIALAMTYAGASGTTREQMREALGYTLDDEQLHAAFNELQRTLSGRGKNLDEDDLPSDYDEADDPVPFQLSLVNAIWGQEGVPFRDEYLTSLGNHYGGGLNQVDFVENPDGVREAINAWIADQTDDRIEELLPPGSITPQTVLVLTNAISFMANWRHPFDEEQTEPAEFTALDGSTSTVQMMSQDVQVPAATVDGAQAVELPYVGGRTGMLIVVPPAGEFEAYERTFDVERLGRIVNALEPQRGYVNLPRFEFDSECTLEQSLAALGMPDAFDPDTADFSRMADLSATGGNLFVDQVYHETSVSVDEQGTEAVAATGSVINLVSRPPTLLDANRPFLFMIRDRPTGTVLFTGHVVDASAAQE</sequence>
<dbReference type="Proteomes" id="UP000183769">
    <property type="component" value="Unassembled WGS sequence"/>
</dbReference>
<dbReference type="GO" id="GO:0004867">
    <property type="term" value="F:serine-type endopeptidase inhibitor activity"/>
    <property type="evidence" value="ECO:0007669"/>
    <property type="project" value="InterPro"/>
</dbReference>
<dbReference type="AlphaFoldDB" id="A0A1I5U2M5"/>
<dbReference type="PANTHER" id="PTHR11461:SF211">
    <property type="entry name" value="GH10112P-RELATED"/>
    <property type="match status" value="1"/>
</dbReference>
<evidence type="ECO:0000313" key="4">
    <source>
        <dbReference type="Proteomes" id="UP000183769"/>
    </source>
</evidence>
<dbReference type="InterPro" id="IPR042185">
    <property type="entry name" value="Serpin_sf_2"/>
</dbReference>
<protein>
    <submittedName>
        <fullName evidence="3">Serpin B</fullName>
    </submittedName>
</protein>
<evidence type="ECO:0000313" key="3">
    <source>
        <dbReference type="EMBL" id="SFP89519.1"/>
    </source>
</evidence>
<dbReference type="Pfam" id="PF00079">
    <property type="entry name" value="Serpin"/>
    <property type="match status" value="1"/>
</dbReference>
<dbReference type="SMART" id="SM00093">
    <property type="entry name" value="SERPIN"/>
    <property type="match status" value="1"/>
</dbReference>
<evidence type="ECO:0000259" key="2">
    <source>
        <dbReference type="SMART" id="SM00093"/>
    </source>
</evidence>
<reference evidence="4" key="1">
    <citation type="submission" date="2016-10" db="EMBL/GenBank/DDBJ databases">
        <authorList>
            <person name="Varghese N."/>
            <person name="Submissions S."/>
        </authorList>
    </citation>
    <scope>NUCLEOTIDE SEQUENCE [LARGE SCALE GENOMIC DNA]</scope>
    <source>
        <strain evidence="4">CGMCC 1.10329</strain>
    </source>
</reference>